<keyword evidence="1" id="KW-0472">Membrane</keyword>
<proteinExistence type="predicted"/>
<feature type="transmembrane region" description="Helical" evidence="1">
    <location>
        <begin position="222"/>
        <end position="244"/>
    </location>
</feature>
<keyword evidence="1" id="KW-1133">Transmembrane helix</keyword>
<feature type="transmembrane region" description="Helical" evidence="1">
    <location>
        <begin position="21"/>
        <end position="43"/>
    </location>
</feature>
<dbReference type="Proteomes" id="UP000011758">
    <property type="component" value="Unassembled WGS sequence"/>
</dbReference>
<evidence type="ECO:0000313" key="3">
    <source>
        <dbReference type="Proteomes" id="UP000011758"/>
    </source>
</evidence>
<dbReference type="EMBL" id="AGEJ01000018">
    <property type="protein sequence ID" value="EMD16649.1"/>
    <property type="molecule type" value="Genomic_DNA"/>
</dbReference>
<dbReference type="RefSeq" id="WP_004803116.1">
    <property type="nucleotide sequence ID" value="NZ_KB446648.1"/>
</dbReference>
<keyword evidence="1" id="KW-0812">Transmembrane</keyword>
<feature type="transmembrane region" description="Helical" evidence="1">
    <location>
        <begin position="100"/>
        <end position="127"/>
    </location>
</feature>
<evidence type="ECO:0000256" key="1">
    <source>
        <dbReference type="SAM" id="Phobius"/>
    </source>
</evidence>
<dbReference type="STRING" id="999415.HMPREF9943_01203"/>
<evidence type="ECO:0008006" key="4">
    <source>
        <dbReference type="Google" id="ProtNLM"/>
    </source>
</evidence>
<feature type="transmembrane region" description="Helical" evidence="1">
    <location>
        <begin position="49"/>
        <end position="71"/>
    </location>
</feature>
<organism evidence="2 3">
    <name type="scientific">Eggerthia catenaformis OT 569 = DSM 20559</name>
    <dbReference type="NCBI Taxonomy" id="999415"/>
    <lineage>
        <taxon>Bacteria</taxon>
        <taxon>Bacillati</taxon>
        <taxon>Bacillota</taxon>
        <taxon>Erysipelotrichia</taxon>
        <taxon>Erysipelotrichales</taxon>
        <taxon>Coprobacillaceae</taxon>
        <taxon>Eggerthia</taxon>
    </lineage>
</organism>
<reference evidence="2 3" key="1">
    <citation type="submission" date="2013-02" db="EMBL/GenBank/DDBJ databases">
        <title>The Genome Sequence of Lactobacillus catenaformis F0143.</title>
        <authorList>
            <consortium name="The Broad Institute Genome Sequencing Platform"/>
            <person name="Earl A."/>
            <person name="Ward D."/>
            <person name="Feldgarden M."/>
            <person name="Gevers D."/>
            <person name="Izard J."/>
            <person name="Blanton J.M."/>
            <person name="Mathney J."/>
            <person name="Dewhirst F.E."/>
            <person name="Young S.K."/>
            <person name="Zeng Q."/>
            <person name="Gargeya S."/>
            <person name="Fitzgerald M."/>
            <person name="Haas B."/>
            <person name="Abouelleil A."/>
            <person name="Alvarado L."/>
            <person name="Arachchi H.M."/>
            <person name="Berlin A."/>
            <person name="Chapman S.B."/>
            <person name="Gearin G."/>
            <person name="Goldberg J."/>
            <person name="Griggs A."/>
            <person name="Gujja S."/>
            <person name="Hansen M."/>
            <person name="Heiman D."/>
            <person name="Howarth C."/>
            <person name="Larimer J."/>
            <person name="Lui A."/>
            <person name="MacDonald P.J.P."/>
            <person name="McCowen C."/>
            <person name="Montmayeur A."/>
            <person name="Murphy C."/>
            <person name="Neiman D."/>
            <person name="Pearson M."/>
            <person name="Priest M."/>
            <person name="Roberts A."/>
            <person name="Saif S."/>
            <person name="Shea T."/>
            <person name="Sisk P."/>
            <person name="Stolte C."/>
            <person name="Sykes S."/>
            <person name="Wortman J."/>
            <person name="Nusbaum C."/>
            <person name="Birren B."/>
        </authorList>
    </citation>
    <scope>NUCLEOTIDE SEQUENCE [LARGE SCALE GENOMIC DNA]</scope>
    <source>
        <strain evidence="2 3">OT 569</strain>
    </source>
</reference>
<protein>
    <recommendedName>
        <fullName evidence="4">Glycerophosphoryl diester phosphodiesterase membrane domain-containing protein</fullName>
    </recommendedName>
</protein>
<dbReference type="BioCyc" id="ECAT999415-HMP:GTTI-1237-MONOMER"/>
<feature type="transmembrane region" description="Helical" evidence="1">
    <location>
        <begin position="133"/>
        <end position="153"/>
    </location>
</feature>
<dbReference type="AlphaFoldDB" id="M2PM61"/>
<accession>M2PM61</accession>
<comment type="caution">
    <text evidence="2">The sequence shown here is derived from an EMBL/GenBank/DDBJ whole genome shotgun (WGS) entry which is preliminary data.</text>
</comment>
<sequence>MNFDQLKRKASELLSNQSIRISFLTTLIICALIQYLPGIIFYRKNNTENILFSIIFIILEILVMPFGYAAYSHGTDIIESNSKNRKDYLIEIRDHFTDLLAVYFLAFIITVCPVFCILTPIFLGLLFNSFESIILLMIPFTVFSIVVIIYIILRLSVFPYLFKLGDHNAISLLKRSWALTKNETGTLFSIALKSLIFPIIFAIFIGVIQIYLPAYFSTILGIIYTTMINYFFMPHFYLHMILYYQYLIKYKTTEY</sequence>
<keyword evidence="3" id="KW-1185">Reference proteome</keyword>
<feature type="transmembrane region" description="Helical" evidence="1">
    <location>
        <begin position="195"/>
        <end position="216"/>
    </location>
</feature>
<gene>
    <name evidence="2" type="ORF">HMPREF9943_01203</name>
</gene>
<evidence type="ECO:0000313" key="2">
    <source>
        <dbReference type="EMBL" id="EMD16649.1"/>
    </source>
</evidence>
<name>M2PM61_9FIRM</name>